<sequence>MNISIREFAGCSAAILILLASEAYAGGSVYRCHLPGQGTYTEISAANQADAQQQMAKRSGVEASKILCVSKP</sequence>
<protein>
    <recommendedName>
        <fullName evidence="3">DUF4124 domain-containing protein</fullName>
    </recommendedName>
</protein>
<evidence type="ECO:0008006" key="3">
    <source>
        <dbReference type="Google" id="ProtNLM"/>
    </source>
</evidence>
<comment type="caution">
    <text evidence="1">The sequence shown here is derived from an EMBL/GenBank/DDBJ whole genome shotgun (WGS) entry which is preliminary data.</text>
</comment>
<proteinExistence type="predicted"/>
<dbReference type="RefSeq" id="WP_236374474.1">
    <property type="nucleotide sequence ID" value="NZ_WKAT01000094.1"/>
</dbReference>
<organism evidence="1 2">
    <name type="scientific">Pseudomonas salomonii</name>
    <dbReference type="NCBI Taxonomy" id="191391"/>
    <lineage>
        <taxon>Bacteria</taxon>
        <taxon>Pseudomonadati</taxon>
        <taxon>Pseudomonadota</taxon>
        <taxon>Gammaproteobacteria</taxon>
        <taxon>Pseudomonadales</taxon>
        <taxon>Pseudomonadaceae</taxon>
        <taxon>Pseudomonas</taxon>
    </lineage>
</organism>
<evidence type="ECO:0000313" key="1">
    <source>
        <dbReference type="EMBL" id="MCF5548288.1"/>
    </source>
</evidence>
<reference evidence="1 2" key="1">
    <citation type="submission" date="2019-11" db="EMBL/GenBank/DDBJ databases">
        <title>Epiphytic Pseudomonas syringae from cherry orchards.</title>
        <authorList>
            <person name="Hulin M.T."/>
        </authorList>
    </citation>
    <scope>NUCLEOTIDE SEQUENCE [LARGE SCALE GENOMIC DNA]</scope>
    <source>
        <strain evidence="1 2">PA-3-2A</strain>
    </source>
</reference>
<evidence type="ECO:0000313" key="2">
    <source>
        <dbReference type="Proteomes" id="UP000814158"/>
    </source>
</evidence>
<keyword evidence="2" id="KW-1185">Reference proteome</keyword>
<gene>
    <name evidence="1" type="ORF">GIV68_26455</name>
</gene>
<dbReference type="Proteomes" id="UP000814158">
    <property type="component" value="Unassembled WGS sequence"/>
</dbReference>
<name>A0ABS9GRF5_9PSED</name>
<dbReference type="EMBL" id="WKAT01000094">
    <property type="protein sequence ID" value="MCF5548288.1"/>
    <property type="molecule type" value="Genomic_DNA"/>
</dbReference>
<accession>A0ABS9GRF5</accession>